<feature type="domain" description="DUF4114" evidence="1">
    <location>
        <begin position="432"/>
        <end position="483"/>
    </location>
</feature>
<dbReference type="AlphaFoldDB" id="A0A2W4VF28"/>
<sequence length="486" mass="50081">MENVKLFTESNDAGESLATATSIITDQMRPLESISGTLAGDADLYKIFLTGGQTFSATTASAKTVDIPTDQAIGIPIDVVIDPKIYLFDAQGNGVYANDDLFGSTQSTLPSGSSGFSPAASGIYFLGISGTGYEAISADGRIFPEEPFNQVVGPTGSGGGLPLTGFVGDTGESSGEYTISLTGAQTIASAGVDNDGNFTPNEAKDKLTLTSLNGASAVRFSLDQVAVGNASALEIFKASGNGALTKVDEFSLLQSGQLAAGFAPTFSLNVNQGDTLQFRLIENGKGRTATISVPENGGATLDFGSGTQLSLKADPTMDAPNLVAAGTPQRDDGQSDDGAAIDFTTQAGATSDVKFTVYREAAYDSTVGLYVIDDLTGAVTVNGNTFSVGDEGYEAAALQRAINVTLEAENGGVSTFTATVDNLLYGTFISVENSNLNSTETYFSYLGANNGNDHVKLLGNNALGFEDLPGLGDADYNDVVVAFRVV</sequence>
<reference evidence="2 3" key="2">
    <citation type="submission" date="2018-06" db="EMBL/GenBank/DDBJ databases">
        <title>Metagenomic assembly of (sub)arctic Cyanobacteria and their associated microbiome from non-axenic cultures.</title>
        <authorList>
            <person name="Baurain D."/>
        </authorList>
    </citation>
    <scope>NUCLEOTIDE SEQUENCE [LARGE SCALE GENOMIC DNA]</scope>
    <source>
        <strain evidence="2">ULC129bin1</strain>
    </source>
</reference>
<proteinExistence type="predicted"/>
<organism evidence="2 3">
    <name type="scientific">Leptolyngbya foveolarum</name>
    <dbReference type="NCBI Taxonomy" id="47253"/>
    <lineage>
        <taxon>Bacteria</taxon>
        <taxon>Bacillati</taxon>
        <taxon>Cyanobacteriota</taxon>
        <taxon>Cyanophyceae</taxon>
        <taxon>Leptolyngbyales</taxon>
        <taxon>Leptolyngbyaceae</taxon>
        <taxon>Leptolyngbya group</taxon>
        <taxon>Leptolyngbya</taxon>
    </lineage>
</organism>
<gene>
    <name evidence="2" type="ORF">DCF25_20265</name>
</gene>
<dbReference type="InterPro" id="IPR025193">
    <property type="entry name" value="DUF4114"/>
</dbReference>
<dbReference type="EMBL" id="QBMC01000208">
    <property type="protein sequence ID" value="PZO10741.1"/>
    <property type="molecule type" value="Genomic_DNA"/>
</dbReference>
<protein>
    <recommendedName>
        <fullName evidence="1">DUF4114 domain-containing protein</fullName>
    </recommendedName>
</protein>
<dbReference type="Proteomes" id="UP000249354">
    <property type="component" value="Unassembled WGS sequence"/>
</dbReference>
<dbReference type="Gene3D" id="2.60.120.380">
    <property type="match status" value="1"/>
</dbReference>
<comment type="caution">
    <text evidence="2">The sequence shown here is derived from an EMBL/GenBank/DDBJ whole genome shotgun (WGS) entry which is preliminary data.</text>
</comment>
<reference evidence="3" key="1">
    <citation type="submission" date="2018-04" db="EMBL/GenBank/DDBJ databases">
        <authorList>
            <person name="Cornet L."/>
        </authorList>
    </citation>
    <scope>NUCLEOTIDE SEQUENCE [LARGE SCALE GENOMIC DNA]</scope>
</reference>
<dbReference type="Pfam" id="PF13448">
    <property type="entry name" value="DUF4114"/>
    <property type="match status" value="1"/>
</dbReference>
<evidence type="ECO:0000259" key="1">
    <source>
        <dbReference type="Pfam" id="PF13448"/>
    </source>
</evidence>
<name>A0A2W4VF28_9CYAN</name>
<accession>A0A2W4VF28</accession>
<evidence type="ECO:0000313" key="3">
    <source>
        <dbReference type="Proteomes" id="UP000249354"/>
    </source>
</evidence>
<evidence type="ECO:0000313" key="2">
    <source>
        <dbReference type="EMBL" id="PZO10741.1"/>
    </source>
</evidence>